<dbReference type="OrthoDB" id="6113855at2"/>
<keyword evidence="2" id="KW-1185">Reference proteome</keyword>
<gene>
    <name evidence="1" type="ORF">SAMN05660443_1831</name>
</gene>
<evidence type="ECO:0000313" key="1">
    <source>
        <dbReference type="EMBL" id="SFC19479.1"/>
    </source>
</evidence>
<sequence length="417" mass="45812">MKKLVGGVLVALVLGLLVLSVVSGRSFTSQLDKMAEQAAKDPRVEILASDIQSGWLSSSGEMTLVFTLDARVDLLITSEWQASHRPGWVTFKGLTGLQSQDKESGESLDLLAELGLDPLPFQGRADWNQASYRMDLDALAVADENFSIDFSGGQLEASYHYASSRQTGQLLAETLTLGGGQFTPSTLDFKDLLLQWEQEGSYPWISGNLNLALEEIYFTGPQGEVRFDRPQASQHLQLSEESFDLKLDMSTGEVSSAGRSLGSAAIGLSTQDFKGQPMAKLMEFFSEEADWENLDEEAMQPGIAAINELLEGSPAILLDHLQVKLITPFEINQKAEGSARFDGRNLPSSYLNRLTSGEISEEDFASRVRVELLFDKINPDLLLLVGIPPFLQDESADQQSLVWEAGEVRLNGKRLPF</sequence>
<dbReference type="EMBL" id="FOLH01000003">
    <property type="protein sequence ID" value="SFC19479.1"/>
    <property type="molecule type" value="Genomic_DNA"/>
</dbReference>
<dbReference type="Pfam" id="PF06097">
    <property type="entry name" value="DUF945"/>
    <property type="match status" value="1"/>
</dbReference>
<dbReference type="InterPro" id="IPR010352">
    <property type="entry name" value="DUF945"/>
</dbReference>
<evidence type="ECO:0000313" key="2">
    <source>
        <dbReference type="Proteomes" id="UP000199058"/>
    </source>
</evidence>
<reference evidence="1 2" key="1">
    <citation type="submission" date="2016-10" db="EMBL/GenBank/DDBJ databases">
        <authorList>
            <person name="de Groot N.N."/>
        </authorList>
    </citation>
    <scope>NUCLEOTIDE SEQUENCE [LARGE SCALE GENOMIC DNA]</scope>
    <source>
        <strain evidence="1 2">DSM 18438</strain>
    </source>
</reference>
<dbReference type="AlphaFoldDB" id="A0A1I1H5L6"/>
<protein>
    <recommendedName>
        <fullName evidence="3">DUF945 domain-containing protein</fullName>
    </recommendedName>
</protein>
<dbReference type="RefSeq" id="WP_091962366.1">
    <property type="nucleotide sequence ID" value="NZ_FOLH01000003.1"/>
</dbReference>
<proteinExistence type="predicted"/>
<dbReference type="STRING" id="1122252.SAMN05660443_1831"/>
<accession>A0A1I1H5L6</accession>
<dbReference type="Proteomes" id="UP000199058">
    <property type="component" value="Unassembled WGS sequence"/>
</dbReference>
<organism evidence="1 2">
    <name type="scientific">Marinospirillum celere</name>
    <dbReference type="NCBI Taxonomy" id="1122252"/>
    <lineage>
        <taxon>Bacteria</taxon>
        <taxon>Pseudomonadati</taxon>
        <taxon>Pseudomonadota</taxon>
        <taxon>Gammaproteobacteria</taxon>
        <taxon>Oceanospirillales</taxon>
        <taxon>Oceanospirillaceae</taxon>
        <taxon>Marinospirillum</taxon>
    </lineage>
</organism>
<name>A0A1I1H5L6_9GAMM</name>
<evidence type="ECO:0008006" key="3">
    <source>
        <dbReference type="Google" id="ProtNLM"/>
    </source>
</evidence>